<evidence type="ECO:0000256" key="3">
    <source>
        <dbReference type="ARBA" id="ARBA00022490"/>
    </source>
</evidence>
<evidence type="ECO:0000259" key="5">
    <source>
        <dbReference type="PROSITE" id="PS51350"/>
    </source>
</evidence>
<feature type="domain" description="HPr" evidence="5">
    <location>
        <begin position="11"/>
        <end position="97"/>
    </location>
</feature>
<dbReference type="InterPro" id="IPR002114">
    <property type="entry name" value="PTS_HPr_Ser_P_site"/>
</dbReference>
<dbReference type="PANTHER" id="PTHR33705">
    <property type="entry name" value="PHOSPHOCARRIER PROTEIN HPR"/>
    <property type="match status" value="1"/>
</dbReference>
<dbReference type="NCBIfam" id="TIGR01003">
    <property type="entry name" value="PTS_HPr_family"/>
    <property type="match status" value="1"/>
</dbReference>
<evidence type="ECO:0000256" key="1">
    <source>
        <dbReference type="ARBA" id="ARBA00004496"/>
    </source>
</evidence>
<dbReference type="PROSITE" id="PS00589">
    <property type="entry name" value="PTS_HPR_SER"/>
    <property type="match status" value="1"/>
</dbReference>
<name>A0A484HJI8_9BACT</name>
<dbReference type="Pfam" id="PF00381">
    <property type="entry name" value="PTS-HPr"/>
    <property type="match status" value="1"/>
</dbReference>
<sequence>MNSNRGENDGARSGRAVVPNALGLHARAAAKIAAISGRARGNVWLWREEERADAKSIVDMLILACARGTEVAVSIENEKDAGVLSEIIKTIEAGFGE</sequence>
<gene>
    <name evidence="6" type="ORF">EPICR_20223</name>
</gene>
<dbReference type="PROSITE" id="PS00369">
    <property type="entry name" value="PTS_HPR_HIS"/>
    <property type="match status" value="1"/>
</dbReference>
<dbReference type="SUPFAM" id="SSF55594">
    <property type="entry name" value="HPr-like"/>
    <property type="match status" value="1"/>
</dbReference>
<keyword evidence="4" id="KW-0598">Phosphotransferase system</keyword>
<dbReference type="InterPro" id="IPR000032">
    <property type="entry name" value="HPr-like"/>
</dbReference>
<reference evidence="6" key="1">
    <citation type="submission" date="2019-01" db="EMBL/GenBank/DDBJ databases">
        <authorList>
            <consortium name="Genoscope - CEA"/>
            <person name="William W."/>
        </authorList>
    </citation>
    <scope>NUCLEOTIDE SEQUENCE</scope>
    <source>
        <strain evidence="6">CR-1</strain>
    </source>
</reference>
<evidence type="ECO:0000313" key="6">
    <source>
        <dbReference type="EMBL" id="VEN73754.1"/>
    </source>
</evidence>
<dbReference type="InterPro" id="IPR035895">
    <property type="entry name" value="HPr-like_sf"/>
</dbReference>
<dbReference type="Gene3D" id="3.30.1340.10">
    <property type="entry name" value="HPr-like"/>
    <property type="match status" value="1"/>
</dbReference>
<keyword evidence="3" id="KW-0963">Cytoplasm</keyword>
<dbReference type="InterPro" id="IPR001020">
    <property type="entry name" value="PTS_HPr_His_P_site"/>
</dbReference>
<accession>A0A484HJI8</accession>
<evidence type="ECO:0000256" key="2">
    <source>
        <dbReference type="ARBA" id="ARBA00010736"/>
    </source>
</evidence>
<organism evidence="6">
    <name type="scientific">uncultured Desulfobacteraceae bacterium</name>
    <dbReference type="NCBI Taxonomy" id="218296"/>
    <lineage>
        <taxon>Bacteria</taxon>
        <taxon>Pseudomonadati</taxon>
        <taxon>Thermodesulfobacteriota</taxon>
        <taxon>Desulfobacteria</taxon>
        <taxon>Desulfobacterales</taxon>
        <taxon>Desulfobacteraceae</taxon>
        <taxon>environmental samples</taxon>
    </lineage>
</organism>
<dbReference type="GO" id="GO:0009401">
    <property type="term" value="P:phosphoenolpyruvate-dependent sugar phosphotransferase system"/>
    <property type="evidence" value="ECO:0007669"/>
    <property type="project" value="UniProtKB-KW"/>
</dbReference>
<dbReference type="PRINTS" id="PR00107">
    <property type="entry name" value="PHOSPHOCPHPR"/>
</dbReference>
<dbReference type="GO" id="GO:0005737">
    <property type="term" value="C:cytoplasm"/>
    <property type="evidence" value="ECO:0007669"/>
    <property type="project" value="UniProtKB-SubCell"/>
</dbReference>
<dbReference type="PROSITE" id="PS51350">
    <property type="entry name" value="PTS_HPR_DOM"/>
    <property type="match status" value="1"/>
</dbReference>
<dbReference type="InterPro" id="IPR050399">
    <property type="entry name" value="HPr"/>
</dbReference>
<comment type="subcellular location">
    <subcellularLocation>
        <location evidence="1">Cytoplasm</location>
    </subcellularLocation>
</comment>
<protein>
    <submittedName>
        <fullName evidence="6">HPr family phosphocarrier protein</fullName>
    </submittedName>
</protein>
<evidence type="ECO:0000256" key="4">
    <source>
        <dbReference type="ARBA" id="ARBA00022683"/>
    </source>
</evidence>
<dbReference type="AlphaFoldDB" id="A0A484HJI8"/>
<dbReference type="EMBL" id="CAACVI010000012">
    <property type="protein sequence ID" value="VEN73754.1"/>
    <property type="molecule type" value="Genomic_DNA"/>
</dbReference>
<dbReference type="PANTHER" id="PTHR33705:SF2">
    <property type="entry name" value="PHOSPHOCARRIER PROTEIN NPR"/>
    <property type="match status" value="1"/>
</dbReference>
<proteinExistence type="inferred from homology"/>
<comment type="similarity">
    <text evidence="2">Belongs to the HPr family.</text>
</comment>